<organism evidence="1 2">
    <name type="scientific">Violaceomyces palustris</name>
    <dbReference type="NCBI Taxonomy" id="1673888"/>
    <lineage>
        <taxon>Eukaryota</taxon>
        <taxon>Fungi</taxon>
        <taxon>Dikarya</taxon>
        <taxon>Basidiomycota</taxon>
        <taxon>Ustilaginomycotina</taxon>
        <taxon>Ustilaginomycetes</taxon>
        <taxon>Violaceomycetales</taxon>
        <taxon>Violaceomycetaceae</taxon>
        <taxon>Violaceomyces</taxon>
    </lineage>
</organism>
<evidence type="ECO:0000313" key="2">
    <source>
        <dbReference type="Proteomes" id="UP000245626"/>
    </source>
</evidence>
<accession>A0ACD0NSI5</accession>
<evidence type="ECO:0000313" key="1">
    <source>
        <dbReference type="EMBL" id="PWN48779.1"/>
    </source>
</evidence>
<protein>
    <submittedName>
        <fullName evidence="1">Uncharacterized protein</fullName>
    </submittedName>
</protein>
<name>A0ACD0NSI5_9BASI</name>
<gene>
    <name evidence="1" type="ORF">IE53DRAFT_177932</name>
</gene>
<dbReference type="EMBL" id="KZ820144">
    <property type="protein sequence ID" value="PWN48779.1"/>
    <property type="molecule type" value="Genomic_DNA"/>
</dbReference>
<dbReference type="Proteomes" id="UP000245626">
    <property type="component" value="Unassembled WGS sequence"/>
</dbReference>
<proteinExistence type="predicted"/>
<sequence>MVTDFLARIIDLEPSAALSLFQVSNRFFQSACKSAFEELSVYDDVHCLTRPPRKSKLDLVLQKPDRKCSRIAFPNFCSFMARSVPGLSVLIISPQVPLGRCGNAPAEQHTTSISSASSSPRSALGSLLLESPLATEEDEKEDASQPVELSSRWDCFGIHTLPCLRELSLSHLSREGVKNLTAALPYLPHIEFLTLDFQFVDDTLLSGVSESCKKVANLTIRTSGTKMTDKGILAIFQGCNDLRSLTLSEVEGRLSKGIWSKIDSLPDSFKSFTYVMNETGPHHS</sequence>
<reference evidence="1 2" key="1">
    <citation type="journal article" date="2018" name="Mol. Biol. Evol.">
        <title>Broad Genomic Sampling Reveals a Smut Pathogenic Ancestry of the Fungal Clade Ustilaginomycotina.</title>
        <authorList>
            <person name="Kijpornyongpan T."/>
            <person name="Mondo S.J."/>
            <person name="Barry K."/>
            <person name="Sandor L."/>
            <person name="Lee J."/>
            <person name="Lipzen A."/>
            <person name="Pangilinan J."/>
            <person name="LaButti K."/>
            <person name="Hainaut M."/>
            <person name="Henrissat B."/>
            <person name="Grigoriev I.V."/>
            <person name="Spatafora J.W."/>
            <person name="Aime M.C."/>
        </authorList>
    </citation>
    <scope>NUCLEOTIDE SEQUENCE [LARGE SCALE GENOMIC DNA]</scope>
    <source>
        <strain evidence="1 2">SA 807</strain>
    </source>
</reference>
<keyword evidence="2" id="KW-1185">Reference proteome</keyword>